<accession>A0A382QXN3</accession>
<reference evidence="1" key="1">
    <citation type="submission" date="2018-05" db="EMBL/GenBank/DDBJ databases">
        <authorList>
            <person name="Lanie J.A."/>
            <person name="Ng W.-L."/>
            <person name="Kazmierczak K.M."/>
            <person name="Andrzejewski T.M."/>
            <person name="Davidsen T.M."/>
            <person name="Wayne K.J."/>
            <person name="Tettelin H."/>
            <person name="Glass J.I."/>
            <person name="Rusch D."/>
            <person name="Podicherti R."/>
            <person name="Tsui H.-C.T."/>
            <person name="Winkler M.E."/>
        </authorList>
    </citation>
    <scope>NUCLEOTIDE SEQUENCE</scope>
</reference>
<evidence type="ECO:0000313" key="1">
    <source>
        <dbReference type="EMBL" id="SVC90259.1"/>
    </source>
</evidence>
<gene>
    <name evidence="1" type="ORF">METZ01_LOCUS343113</name>
</gene>
<organism evidence="1">
    <name type="scientific">marine metagenome</name>
    <dbReference type="NCBI Taxonomy" id="408172"/>
    <lineage>
        <taxon>unclassified sequences</taxon>
        <taxon>metagenomes</taxon>
        <taxon>ecological metagenomes</taxon>
    </lineage>
</organism>
<proteinExistence type="predicted"/>
<sequence length="147" mass="16164">MKKFKKAACAICGKTGFHHKEELDFHVIDEHVEPNALEMYYGIREDANIRAPDHNRYVGRKVAALTSETRKRGGFSGTGSKGARTRMTVGGCPLCGGDVQHDVKATQTGERRDASDLMFGDRHTTTKQHGAYCVNCGLAVHDGDRQT</sequence>
<name>A0A382QXN3_9ZZZZ</name>
<dbReference type="AlphaFoldDB" id="A0A382QXN3"/>
<dbReference type="EMBL" id="UINC01117670">
    <property type="protein sequence ID" value="SVC90259.1"/>
    <property type="molecule type" value="Genomic_DNA"/>
</dbReference>
<protein>
    <submittedName>
        <fullName evidence="1">Uncharacterized protein</fullName>
    </submittedName>
</protein>